<dbReference type="PANTHER" id="PTHR12358">
    <property type="entry name" value="SPHINGOSINE KINASE"/>
    <property type="match status" value="1"/>
</dbReference>
<dbReference type="SUPFAM" id="SSF111331">
    <property type="entry name" value="NAD kinase/diacylglycerol kinase-like"/>
    <property type="match status" value="1"/>
</dbReference>
<keyword evidence="2" id="KW-0547">Nucleotide-binding</keyword>
<keyword evidence="3 6" id="KW-0418">Kinase</keyword>
<dbReference type="InterPro" id="IPR017438">
    <property type="entry name" value="ATP-NAD_kinase_N"/>
</dbReference>
<evidence type="ECO:0000259" key="5">
    <source>
        <dbReference type="PROSITE" id="PS50146"/>
    </source>
</evidence>
<dbReference type="EMBL" id="SMFL01000017">
    <property type="protein sequence ID" value="TDE09988.1"/>
    <property type="molecule type" value="Genomic_DNA"/>
</dbReference>
<dbReference type="InterPro" id="IPR001206">
    <property type="entry name" value="Diacylglycerol_kinase_cat_dom"/>
</dbReference>
<dbReference type="GO" id="GO:0005886">
    <property type="term" value="C:plasma membrane"/>
    <property type="evidence" value="ECO:0007669"/>
    <property type="project" value="TreeGrafter"/>
</dbReference>
<comment type="caution">
    <text evidence="6">The sequence shown here is derived from an EMBL/GenBank/DDBJ whole genome shotgun (WGS) entry which is preliminary data.</text>
</comment>
<evidence type="ECO:0000256" key="2">
    <source>
        <dbReference type="ARBA" id="ARBA00022741"/>
    </source>
</evidence>
<dbReference type="InterPro" id="IPR045540">
    <property type="entry name" value="YegS/DAGK_C"/>
</dbReference>
<feature type="domain" description="DAGKc" evidence="5">
    <location>
        <begin position="1"/>
        <end position="133"/>
    </location>
</feature>
<dbReference type="SMART" id="SM00046">
    <property type="entry name" value="DAGKc"/>
    <property type="match status" value="1"/>
</dbReference>
<dbReference type="InterPro" id="IPR050187">
    <property type="entry name" value="Lipid_Phosphate_FormReg"/>
</dbReference>
<dbReference type="Pfam" id="PF19279">
    <property type="entry name" value="YegS_C"/>
    <property type="match status" value="1"/>
</dbReference>
<organism evidence="6 7">
    <name type="scientific">Dyadobacter psychrotolerans</name>
    <dbReference type="NCBI Taxonomy" id="2541721"/>
    <lineage>
        <taxon>Bacteria</taxon>
        <taxon>Pseudomonadati</taxon>
        <taxon>Bacteroidota</taxon>
        <taxon>Cytophagia</taxon>
        <taxon>Cytophagales</taxon>
        <taxon>Spirosomataceae</taxon>
        <taxon>Dyadobacter</taxon>
    </lineage>
</organism>
<dbReference type="Pfam" id="PF00781">
    <property type="entry name" value="DAGK_cat"/>
    <property type="match status" value="1"/>
</dbReference>
<protein>
    <submittedName>
        <fullName evidence="6">Diacylglycerol kinase</fullName>
    </submittedName>
</protein>
<evidence type="ECO:0000256" key="3">
    <source>
        <dbReference type="ARBA" id="ARBA00022777"/>
    </source>
</evidence>
<dbReference type="Proteomes" id="UP000294850">
    <property type="component" value="Unassembled WGS sequence"/>
</dbReference>
<name>A0A4V2Z2S3_9BACT</name>
<proteinExistence type="predicted"/>
<dbReference type="GO" id="GO:0005524">
    <property type="term" value="F:ATP binding"/>
    <property type="evidence" value="ECO:0007669"/>
    <property type="project" value="UniProtKB-KW"/>
</dbReference>
<dbReference type="RefSeq" id="WP_131961865.1">
    <property type="nucleotide sequence ID" value="NZ_SMFL01000017.1"/>
</dbReference>
<keyword evidence="4" id="KW-0067">ATP-binding</keyword>
<gene>
    <name evidence="6" type="ORF">E0F88_29105</name>
</gene>
<dbReference type="InterPro" id="IPR016064">
    <property type="entry name" value="NAD/diacylglycerol_kinase_sf"/>
</dbReference>
<dbReference type="PROSITE" id="PS50146">
    <property type="entry name" value="DAGK"/>
    <property type="match status" value="1"/>
</dbReference>
<dbReference type="AlphaFoldDB" id="A0A4V2Z2S3"/>
<evidence type="ECO:0000313" key="6">
    <source>
        <dbReference type="EMBL" id="TDE09988.1"/>
    </source>
</evidence>
<reference evidence="6 7" key="1">
    <citation type="submission" date="2019-03" db="EMBL/GenBank/DDBJ databases">
        <title>Dyadobacter AR-3-6 sp. nov., isolated from arctic soil.</title>
        <authorList>
            <person name="Chaudhary D.K."/>
        </authorList>
    </citation>
    <scope>NUCLEOTIDE SEQUENCE [LARGE SCALE GENOMIC DNA]</scope>
    <source>
        <strain evidence="6 7">AR-3-6</strain>
    </source>
</reference>
<dbReference type="Gene3D" id="3.40.50.10330">
    <property type="entry name" value="Probable inorganic polyphosphate/atp-NAD kinase, domain 1"/>
    <property type="match status" value="1"/>
</dbReference>
<dbReference type="PANTHER" id="PTHR12358:SF106">
    <property type="entry name" value="LIPID KINASE YEGS"/>
    <property type="match status" value="1"/>
</dbReference>
<evidence type="ECO:0000313" key="7">
    <source>
        <dbReference type="Proteomes" id="UP000294850"/>
    </source>
</evidence>
<accession>A0A4V2Z2S3</accession>
<evidence type="ECO:0000256" key="4">
    <source>
        <dbReference type="ARBA" id="ARBA00022840"/>
    </source>
</evidence>
<dbReference type="Gene3D" id="2.60.200.40">
    <property type="match status" value="1"/>
</dbReference>
<keyword evidence="1" id="KW-0808">Transferase</keyword>
<sequence length="290" mass="31498">MADYLFILNPNSGTSLGRNIDAVAHAIDAEASKNKHSAHILFTEARGHATELVQENLQSGNWKAVVAVGGDGTVNEIARPLVNQPTPIGILPLGSGNGLGRHLGLPLTLESSLKRLFAGSVSTIDSGLLNDIPFFCTAGMGFDAYVGHLFSQQTSRGLATYVNVSFKAYWDYQPQSFRVNGLETNAFSLTFANAGQFGNNAWVAPHANLQDGVLDVCTIKPFPKWFGTSLAYQLFTKQLKQSEYIAYQSVTEVLVETDKAPMIHYDGEPLQLETNVIKVKINPQSLNVII</sequence>
<dbReference type="OrthoDB" id="9786026at2"/>
<dbReference type="GO" id="GO:0016301">
    <property type="term" value="F:kinase activity"/>
    <property type="evidence" value="ECO:0007669"/>
    <property type="project" value="UniProtKB-KW"/>
</dbReference>
<evidence type="ECO:0000256" key="1">
    <source>
        <dbReference type="ARBA" id="ARBA00022679"/>
    </source>
</evidence>
<keyword evidence="7" id="KW-1185">Reference proteome</keyword>